<dbReference type="Proteomes" id="UP000238093">
    <property type="component" value="Chromosome I"/>
</dbReference>
<gene>
    <name evidence="1" type="ORF">CFBP6411_02215</name>
</gene>
<sequence>MEDAEDFQPDIFFYDLKIWFNVILRNKSDEL</sequence>
<organism evidence="1 2">
    <name type="scientific">Pseudomonas syringae group genomosp. 3</name>
    <dbReference type="NCBI Taxonomy" id="251701"/>
    <lineage>
        <taxon>Bacteria</taxon>
        <taxon>Pseudomonadati</taxon>
        <taxon>Pseudomonadota</taxon>
        <taxon>Gammaproteobacteria</taxon>
        <taxon>Pseudomonadales</taxon>
        <taxon>Pseudomonadaceae</taxon>
        <taxon>Pseudomonas</taxon>
    </lineage>
</organism>
<protein>
    <submittedName>
        <fullName evidence="1">Uncharacterized protein</fullName>
    </submittedName>
</protein>
<proteinExistence type="predicted"/>
<evidence type="ECO:0000313" key="1">
    <source>
        <dbReference type="EMBL" id="SOS33575.1"/>
    </source>
</evidence>
<reference evidence="1 2" key="1">
    <citation type="submission" date="2017-11" db="EMBL/GenBank/DDBJ databases">
        <authorList>
            <person name="Han C.G."/>
        </authorList>
    </citation>
    <scope>NUCLEOTIDE SEQUENCE [LARGE SCALE GENOMIC DNA]</scope>
    <source>
        <strain evidence="1">CFBP6411</strain>
    </source>
</reference>
<accession>A0A2K4WCH2</accession>
<name>A0A2K4WCH2_9PSED</name>
<evidence type="ECO:0000313" key="2">
    <source>
        <dbReference type="Proteomes" id="UP000238093"/>
    </source>
</evidence>
<dbReference type="AlphaFoldDB" id="A0A2K4WCH2"/>
<dbReference type="EMBL" id="LT963408">
    <property type="protein sequence ID" value="SOS33575.1"/>
    <property type="molecule type" value="Genomic_DNA"/>
</dbReference>